<protein>
    <submittedName>
        <fullName evidence="1">Pneumococcal-type histidine triad protein</fullName>
    </submittedName>
</protein>
<gene>
    <name evidence="1" type="ORF">HGP05_09115</name>
</gene>
<dbReference type="InterPro" id="IPR037228">
    <property type="entry name" value="PhtA_dom_sf"/>
</dbReference>
<name>A0A7Y0VBP9_STRSA</name>
<dbReference type="Pfam" id="PF04270">
    <property type="entry name" value="Strep_his_triad"/>
    <property type="match status" value="1"/>
</dbReference>
<evidence type="ECO:0000313" key="1">
    <source>
        <dbReference type="EMBL" id="NMX24833.1"/>
    </source>
</evidence>
<organism evidence="1">
    <name type="scientific">Streptococcus sanguinis</name>
    <dbReference type="NCBI Taxonomy" id="1305"/>
    <lineage>
        <taxon>Bacteria</taxon>
        <taxon>Bacillati</taxon>
        <taxon>Bacillota</taxon>
        <taxon>Bacilli</taxon>
        <taxon>Lactobacillales</taxon>
        <taxon>Streptococcaceae</taxon>
        <taxon>Streptococcus</taxon>
    </lineage>
</organism>
<sequence>MSTADDGYVFNPRDIVSEDQYGYVVRHGDHFHYILKQSVGNLAQADLSSNTF</sequence>
<dbReference type="InterPro" id="IPR023832">
    <property type="entry name" value="His_triad_protein"/>
</dbReference>
<comment type="caution">
    <text evidence="1">The sequence shown here is derived from an EMBL/GenBank/DDBJ whole genome shotgun (WGS) entry which is preliminary data.</text>
</comment>
<proteinExistence type="predicted"/>
<dbReference type="EMBL" id="JABBCN010000003">
    <property type="protein sequence ID" value="NMX24833.1"/>
    <property type="molecule type" value="Genomic_DNA"/>
</dbReference>
<dbReference type="InterPro" id="IPR006270">
    <property type="entry name" value="Strep_his_triad_rpt"/>
</dbReference>
<dbReference type="NCBIfam" id="TIGR01363">
    <property type="entry name" value="strep_his_triad"/>
    <property type="match status" value="1"/>
</dbReference>
<dbReference type="AlphaFoldDB" id="A0A7Y0VBP9"/>
<dbReference type="Gene3D" id="3.10.50.90">
    <property type="match status" value="1"/>
</dbReference>
<reference evidence="1" key="1">
    <citation type="submission" date="2020-04" db="EMBL/GenBank/DDBJ databases">
        <authorList>
            <person name="Chakraborty B."/>
            <person name="Walker A.R."/>
            <person name="Burne R.A."/>
        </authorList>
    </citation>
    <scope>NUCLEOTIDE SEQUENCE [LARGE SCALE GENOMIC DNA]</scope>
    <source>
        <strain evidence="1">BCA8</strain>
    </source>
</reference>
<accession>A0A7Y0VBP9</accession>
<dbReference type="SUPFAM" id="SSF142887">
    <property type="entry name" value="PhtA domain-like"/>
    <property type="match status" value="1"/>
</dbReference>